<dbReference type="EMBL" id="RJKN01000001">
    <property type="protein sequence ID" value="ROP45544.1"/>
    <property type="molecule type" value="Genomic_DNA"/>
</dbReference>
<feature type="signal peptide" evidence="2">
    <location>
        <begin position="1"/>
        <end position="30"/>
    </location>
</feature>
<name>A0A3N1HSP1_9ACTN</name>
<accession>A0A3N1HSP1</accession>
<dbReference type="InParanoid" id="A0A3N1HSP1"/>
<feature type="region of interest" description="Disordered" evidence="1">
    <location>
        <begin position="29"/>
        <end position="60"/>
    </location>
</feature>
<dbReference type="RefSeq" id="WP_148057968.1">
    <property type="nucleotide sequence ID" value="NZ_RJKN01000001.1"/>
</dbReference>
<keyword evidence="2" id="KW-0732">Signal</keyword>
<comment type="caution">
    <text evidence="3">The sequence shown here is derived from an EMBL/GenBank/DDBJ whole genome shotgun (WGS) entry which is preliminary data.</text>
</comment>
<dbReference type="AlphaFoldDB" id="A0A3N1HSP1"/>
<evidence type="ECO:0000313" key="4">
    <source>
        <dbReference type="Proteomes" id="UP000276232"/>
    </source>
</evidence>
<reference evidence="3 4" key="1">
    <citation type="journal article" date="2015" name="Stand. Genomic Sci.">
        <title>Genomic Encyclopedia of Bacterial and Archaeal Type Strains, Phase III: the genomes of soil and plant-associated and newly described type strains.</title>
        <authorList>
            <person name="Whitman W.B."/>
            <person name="Woyke T."/>
            <person name="Klenk H.P."/>
            <person name="Zhou Y."/>
            <person name="Lilburn T.G."/>
            <person name="Beck B.J."/>
            <person name="De Vos P."/>
            <person name="Vandamme P."/>
            <person name="Eisen J.A."/>
            <person name="Garrity G."/>
            <person name="Hugenholtz P."/>
            <person name="Kyrpides N.C."/>
        </authorList>
    </citation>
    <scope>NUCLEOTIDE SEQUENCE [LARGE SCALE GENOMIC DNA]</scope>
    <source>
        <strain evidence="3 4">CECT 7306</strain>
    </source>
</reference>
<evidence type="ECO:0000256" key="2">
    <source>
        <dbReference type="SAM" id="SignalP"/>
    </source>
</evidence>
<evidence type="ECO:0000256" key="1">
    <source>
        <dbReference type="SAM" id="MobiDB-lite"/>
    </source>
</evidence>
<feature type="chain" id="PRO_5018094858" evidence="2">
    <location>
        <begin position="31"/>
        <end position="256"/>
    </location>
</feature>
<organism evidence="3 4">
    <name type="scientific">Pseudokineococcus lusitanus</name>
    <dbReference type="NCBI Taxonomy" id="763993"/>
    <lineage>
        <taxon>Bacteria</taxon>
        <taxon>Bacillati</taxon>
        <taxon>Actinomycetota</taxon>
        <taxon>Actinomycetes</taxon>
        <taxon>Kineosporiales</taxon>
        <taxon>Kineosporiaceae</taxon>
        <taxon>Pseudokineococcus</taxon>
    </lineage>
</organism>
<proteinExistence type="predicted"/>
<protein>
    <submittedName>
        <fullName evidence="3">Uncharacterized protein</fullName>
    </submittedName>
</protein>
<keyword evidence="4" id="KW-1185">Reference proteome</keyword>
<gene>
    <name evidence="3" type="ORF">EDC03_0148</name>
</gene>
<dbReference type="Proteomes" id="UP000276232">
    <property type="component" value="Unassembled WGS sequence"/>
</dbReference>
<sequence length="256" mass="26160">MTTTSPLPRAGVLVAVGTLLALAGCGTPDAAPPADPGPTTVRVEATRPTSGTSGPLPPLPSAEEVVAARDVEHPIDGEMGTEPEVRKLFPGMTSDEVLSTLRAQIRVGDAGRALGELAPADYADVGLEDGGVSPVIFMLTPRGVELAEEVARLSDLDAEVRLTTTTGAALGEASGLLQADETLQDLDLDVRSEVHGLAVDVEHDDHAAAVARVRALRLPAPVDVVPVDEVVEEVFCHEGGCVGHDGAAVSLDAPGG</sequence>
<evidence type="ECO:0000313" key="3">
    <source>
        <dbReference type="EMBL" id="ROP45544.1"/>
    </source>
</evidence>